<sequence>MADQDNVGQSGGLQLDEDGQELRPQLVLPPNLQKAIERSGQAVVKLELRVGEESVAPENLDRGAGYAFSEGAAKVLWMLENWCGRWPGSILQLSTERLQELRSMAGGEPIFKMHGSDEPLQAFSEPLLWLAEQARKSKEGQPSPAAKPKPAVRKPAASSARNVRSEESSGVTPGTIDGSEHFLAIQLPSPEHSAYEEVRERVKSDRFKLEPSNRKWWLRDRARVLEFLAKHGDDIEYRWRLKPTDNFRKRTSKIRYLEPKISVKASGKNEGEYTVAVDWKGASEEEVLDAVRKGKSHVESGKRVYLVKPEKVEEVRQLKEKVRAASGAMDPFASFSESNGKFRVKGEALPVVEETLSEIDPEWVSPEEWKESVKRLRDPDAVEIPDLPDSIGSRLRGYQKIGVAWFWNLHQNRLGGLLADEMGLGKTVQSLGLLGTLARTATKPALVICPASLVENWVHEAREFLPSLRAHGYRGASRDLDFPSLGGNDLIVTSYGTLRADRALFLKTEFSTVIADEAQHFKNPSTETARVIRRLQGESRFALTGTPIENSIADLAGIGRFALPTLFGGRRPTSKLDVETTMAQVRPYLLRRTKAEVLTDLPEKWESRRFVALSDEQESLYREIRAKTEQRLYALRAAGAKGGRMTAELWTELLRLRQATAEPRILNPDLPRKASAKAEGLMEIIKEAMDGGSRLLVFSQFTKTLGWLRQDLEAEGIAYAYLDGSTRNRQALVDRFNEDESIPVFLLSLKAGGTGLNLTGADTVVHYDPWWNPAAEAQATDRAHRIGQTRKVQSIKLIGTGTVEEKVLQMQDEKRELLGNLFGGEGDSESVMNLESLVELLES</sequence>
<feature type="region of interest" description="Disordered" evidence="2">
    <location>
        <begin position="134"/>
        <end position="176"/>
    </location>
</feature>
<dbReference type="InterPro" id="IPR027417">
    <property type="entry name" value="P-loop_NTPase"/>
</dbReference>
<keyword evidence="6" id="KW-1185">Reference proteome</keyword>
<dbReference type="InterPro" id="IPR049730">
    <property type="entry name" value="SNF2/RAD54-like_C"/>
</dbReference>
<dbReference type="AlphaFoldDB" id="A0A7X1E474"/>
<dbReference type="SMART" id="SM00487">
    <property type="entry name" value="DEXDc"/>
    <property type="match status" value="1"/>
</dbReference>
<evidence type="ECO:0000256" key="2">
    <source>
        <dbReference type="SAM" id="MobiDB-lite"/>
    </source>
</evidence>
<dbReference type="InterPro" id="IPR038718">
    <property type="entry name" value="SNF2-like_sf"/>
</dbReference>
<dbReference type="PROSITE" id="PS51194">
    <property type="entry name" value="HELICASE_CTER"/>
    <property type="match status" value="1"/>
</dbReference>
<dbReference type="RefSeq" id="WP_185692542.1">
    <property type="nucleotide sequence ID" value="NZ_JACHVA010000076.1"/>
</dbReference>
<evidence type="ECO:0000259" key="4">
    <source>
        <dbReference type="PROSITE" id="PS51194"/>
    </source>
</evidence>
<dbReference type="GO" id="GO:0004386">
    <property type="term" value="F:helicase activity"/>
    <property type="evidence" value="ECO:0007669"/>
    <property type="project" value="UniProtKB-KW"/>
</dbReference>
<name>A0A7X1E474_9BACT</name>
<evidence type="ECO:0000313" key="5">
    <source>
        <dbReference type="EMBL" id="MBC2601836.1"/>
    </source>
</evidence>
<evidence type="ECO:0000313" key="6">
    <source>
        <dbReference type="Proteomes" id="UP000525652"/>
    </source>
</evidence>
<dbReference type="SUPFAM" id="SSF52540">
    <property type="entry name" value="P-loop containing nucleoside triphosphate hydrolases"/>
    <property type="match status" value="2"/>
</dbReference>
<comment type="caution">
    <text evidence="5">The sequence shown here is derived from an EMBL/GenBank/DDBJ whole genome shotgun (WGS) entry which is preliminary data.</text>
</comment>
<dbReference type="InterPro" id="IPR001650">
    <property type="entry name" value="Helicase_C-like"/>
</dbReference>
<dbReference type="InterPro" id="IPR000330">
    <property type="entry name" value="SNF2_N"/>
</dbReference>
<dbReference type="Pfam" id="PF00176">
    <property type="entry name" value="SNF2-rel_dom"/>
    <property type="match status" value="1"/>
</dbReference>
<reference evidence="5 6" key="1">
    <citation type="submission" date="2020-07" db="EMBL/GenBank/DDBJ databases">
        <authorList>
            <person name="Feng X."/>
        </authorList>
    </citation>
    <scope>NUCLEOTIDE SEQUENCE [LARGE SCALE GENOMIC DNA]</scope>
    <source>
        <strain evidence="5 6">JCM14086</strain>
    </source>
</reference>
<dbReference type="Proteomes" id="UP000525652">
    <property type="component" value="Unassembled WGS sequence"/>
</dbReference>
<evidence type="ECO:0000259" key="3">
    <source>
        <dbReference type="PROSITE" id="PS51192"/>
    </source>
</evidence>
<dbReference type="Gene3D" id="3.40.50.10810">
    <property type="entry name" value="Tandem AAA-ATPase domain"/>
    <property type="match status" value="1"/>
</dbReference>
<protein>
    <submittedName>
        <fullName evidence="5">DEAD/DEAH box helicase</fullName>
    </submittedName>
</protein>
<accession>A0A7X1E474</accession>
<proteinExistence type="predicted"/>
<feature type="domain" description="Helicase C-terminal" evidence="4">
    <location>
        <begin position="680"/>
        <end position="838"/>
    </location>
</feature>
<keyword evidence="5" id="KW-0067">ATP-binding</keyword>
<dbReference type="PROSITE" id="PS51192">
    <property type="entry name" value="HELICASE_ATP_BIND_1"/>
    <property type="match status" value="1"/>
</dbReference>
<gene>
    <name evidence="5" type="ORF">H5P30_08600</name>
</gene>
<dbReference type="GO" id="GO:0016787">
    <property type="term" value="F:hydrolase activity"/>
    <property type="evidence" value="ECO:0007669"/>
    <property type="project" value="UniProtKB-KW"/>
</dbReference>
<dbReference type="EMBL" id="JACHVA010000076">
    <property type="protein sequence ID" value="MBC2601836.1"/>
    <property type="molecule type" value="Genomic_DNA"/>
</dbReference>
<feature type="region of interest" description="Disordered" evidence="2">
    <location>
        <begin position="1"/>
        <end position="20"/>
    </location>
</feature>
<keyword evidence="5" id="KW-0347">Helicase</keyword>
<dbReference type="SMART" id="SM00490">
    <property type="entry name" value="HELICc"/>
    <property type="match status" value="1"/>
</dbReference>
<dbReference type="InterPro" id="IPR014001">
    <property type="entry name" value="Helicase_ATP-bd"/>
</dbReference>
<feature type="domain" description="Helicase ATP-binding" evidence="3">
    <location>
        <begin position="407"/>
        <end position="565"/>
    </location>
</feature>
<feature type="compositionally biased region" description="Low complexity" evidence="2">
    <location>
        <begin position="142"/>
        <end position="161"/>
    </location>
</feature>
<dbReference type="PANTHER" id="PTHR10799">
    <property type="entry name" value="SNF2/RAD54 HELICASE FAMILY"/>
    <property type="match status" value="1"/>
</dbReference>
<evidence type="ECO:0000256" key="1">
    <source>
        <dbReference type="ARBA" id="ARBA00022801"/>
    </source>
</evidence>
<dbReference type="Gene3D" id="3.40.50.300">
    <property type="entry name" value="P-loop containing nucleotide triphosphate hydrolases"/>
    <property type="match status" value="1"/>
</dbReference>
<dbReference type="CDD" id="cd18793">
    <property type="entry name" value="SF2_C_SNF"/>
    <property type="match status" value="1"/>
</dbReference>
<organism evidence="5 6">
    <name type="scientific">Puniceicoccus vermicola</name>
    <dbReference type="NCBI Taxonomy" id="388746"/>
    <lineage>
        <taxon>Bacteria</taxon>
        <taxon>Pseudomonadati</taxon>
        <taxon>Verrucomicrobiota</taxon>
        <taxon>Opitutia</taxon>
        <taxon>Puniceicoccales</taxon>
        <taxon>Puniceicoccaceae</taxon>
        <taxon>Puniceicoccus</taxon>
    </lineage>
</organism>
<keyword evidence="5" id="KW-0547">Nucleotide-binding</keyword>
<keyword evidence="1" id="KW-0378">Hydrolase</keyword>
<dbReference type="Pfam" id="PF00271">
    <property type="entry name" value="Helicase_C"/>
    <property type="match status" value="1"/>
</dbReference>
<dbReference type="GO" id="GO:0005524">
    <property type="term" value="F:ATP binding"/>
    <property type="evidence" value="ECO:0007669"/>
    <property type="project" value="InterPro"/>
</dbReference>